<keyword evidence="3" id="KW-0732">Signal</keyword>
<reference evidence="6" key="1">
    <citation type="journal article" date="2012" name="MBio">
        <title>Comparative genome analysis of Trichophyton rubrum and related dermatophytes reveals candidate genes involved in infection.</title>
        <authorList>
            <person name="Martinez D.A."/>
            <person name="Oliver B.G."/>
            <person name="Graeser Y."/>
            <person name="Goldberg J.M."/>
            <person name="Li W."/>
            <person name="Martinez-Rossi N.M."/>
            <person name="Monod M."/>
            <person name="Shelest E."/>
            <person name="Barton R.C."/>
            <person name="Birch E."/>
            <person name="Brakhage A.A."/>
            <person name="Chen Z."/>
            <person name="Gurr S.J."/>
            <person name="Heiman D."/>
            <person name="Heitman J."/>
            <person name="Kosti I."/>
            <person name="Rossi A."/>
            <person name="Saif S."/>
            <person name="Samalova M."/>
            <person name="Saunders C.W."/>
            <person name="Shea T."/>
            <person name="Summerbell R.C."/>
            <person name="Xu J."/>
            <person name="Young S."/>
            <person name="Zeng Q."/>
            <person name="Birren B.W."/>
            <person name="Cuomo C.A."/>
            <person name="White T.C."/>
        </authorList>
    </citation>
    <scope>NUCLEOTIDE SEQUENCE [LARGE SCALE GENOMIC DNA]</scope>
    <source>
        <strain evidence="6">ATCC MYA-4604 / CBS 118893</strain>
    </source>
</reference>
<dbReference type="GeneID" id="10024905"/>
<evidence type="ECO:0000256" key="2">
    <source>
        <dbReference type="ARBA" id="ARBA00022801"/>
    </source>
</evidence>
<comment type="similarity">
    <text evidence="1 3">Belongs to the type-B carboxylesterase/lipase family.</text>
</comment>
<dbReference type="eggNOG" id="KOG1516">
    <property type="taxonomic scope" value="Eukaryota"/>
</dbReference>
<dbReference type="GO" id="GO:0016787">
    <property type="term" value="F:hydrolase activity"/>
    <property type="evidence" value="ECO:0007669"/>
    <property type="project" value="UniProtKB-KW"/>
</dbReference>
<dbReference type="InParanoid" id="E4V4C1"/>
<dbReference type="EMBL" id="DS989829">
    <property type="protein sequence ID" value="EFR04845.1"/>
    <property type="molecule type" value="Genomic_DNA"/>
</dbReference>
<dbReference type="Pfam" id="PF00135">
    <property type="entry name" value="COesterase"/>
    <property type="match status" value="1"/>
</dbReference>
<dbReference type="InterPro" id="IPR029058">
    <property type="entry name" value="AB_hydrolase_fold"/>
</dbReference>
<dbReference type="RefSeq" id="XP_003169680.1">
    <property type="nucleotide sequence ID" value="XM_003169632.1"/>
</dbReference>
<organism evidence="6">
    <name type="scientific">Arthroderma gypseum (strain ATCC MYA-4604 / CBS 118893)</name>
    <name type="common">Microsporum gypseum</name>
    <dbReference type="NCBI Taxonomy" id="535722"/>
    <lineage>
        <taxon>Eukaryota</taxon>
        <taxon>Fungi</taxon>
        <taxon>Dikarya</taxon>
        <taxon>Ascomycota</taxon>
        <taxon>Pezizomycotina</taxon>
        <taxon>Eurotiomycetes</taxon>
        <taxon>Eurotiomycetidae</taxon>
        <taxon>Onygenales</taxon>
        <taxon>Arthrodermataceae</taxon>
        <taxon>Nannizzia</taxon>
    </lineage>
</organism>
<dbReference type="InterPro" id="IPR050309">
    <property type="entry name" value="Type-B_Carboxylest/Lipase"/>
</dbReference>
<keyword evidence="2 3" id="KW-0378">Hydrolase</keyword>
<dbReference type="InterPro" id="IPR002018">
    <property type="entry name" value="CarbesteraseB"/>
</dbReference>
<dbReference type="OrthoDB" id="408631at2759"/>
<feature type="domain" description="Carboxylesterase type B" evidence="4">
    <location>
        <begin position="81"/>
        <end position="570"/>
    </location>
</feature>
<name>E4V4C1_ARTGP</name>
<gene>
    <name evidence="5" type="ORF">MGYG_07849</name>
</gene>
<feature type="signal peptide" evidence="3">
    <location>
        <begin position="1"/>
        <end position="22"/>
    </location>
</feature>
<dbReference type="Proteomes" id="UP000002669">
    <property type="component" value="Unassembled WGS sequence"/>
</dbReference>
<dbReference type="EC" id="3.1.1.-" evidence="3"/>
<protein>
    <recommendedName>
        <fullName evidence="3">Carboxylic ester hydrolase</fullName>
        <ecNumber evidence="3">3.1.1.-</ecNumber>
    </recommendedName>
</protein>
<dbReference type="Gene3D" id="3.40.50.1820">
    <property type="entry name" value="alpha/beta hydrolase"/>
    <property type="match status" value="1"/>
</dbReference>
<proteinExistence type="inferred from homology"/>
<evidence type="ECO:0000313" key="5">
    <source>
        <dbReference type="EMBL" id="EFR04845.1"/>
    </source>
</evidence>
<dbReference type="OMA" id="SIAHHIM"/>
<evidence type="ECO:0000259" key="4">
    <source>
        <dbReference type="Pfam" id="PF00135"/>
    </source>
</evidence>
<dbReference type="ESTHER" id="artgy-e4v4c1">
    <property type="family name" value="Fungal_carboxylesterase_lipase"/>
</dbReference>
<keyword evidence="6" id="KW-1185">Reference proteome</keyword>
<dbReference type="STRING" id="535722.E4V4C1"/>
<dbReference type="PROSITE" id="PS00122">
    <property type="entry name" value="CARBOXYLESTERASE_B_1"/>
    <property type="match status" value="1"/>
</dbReference>
<evidence type="ECO:0000256" key="1">
    <source>
        <dbReference type="ARBA" id="ARBA00005964"/>
    </source>
</evidence>
<evidence type="ECO:0000256" key="3">
    <source>
        <dbReference type="RuleBase" id="RU361235"/>
    </source>
</evidence>
<sequence length="616" mass="67456">MFSSRRQARIALALLVLGAVLAAVFSGASYSSSSASSAPASAVSSSWLRRLRRSVLSEGSLTAVLPTWAHLTASFLLARQAPIVVLRQGTVMGTIRDDSDFPQPLEAFLGVPYALPPTGQRRFARPEPVGKSSRKIDASQYGPRCVAGSLDGDDWGEDCLSANIFRPMETKAGQKLPVLVYFHGGAFNLGAGRFHNTAALLAWSEKPFIALNFNYRLGAFGFLSGVFMTDTNLLNVGLHDQLMLLKWIQENIEQFGGDPNQVTIMGLSAGAHSIGHQVMYTKYSRRPLFHRALLESGATTARAVYPSDAPLPSVQFDEFVLASGCSNIDRDEIISCLREKPVRSIGQASIDIFNRYNPSDRWAFQPVIDGKIIRVPPILAWESGIWNKVPILAGFNTDEGSPFAPSRLDSSEDFTEFFKELIPALSESDLEELNNLYPDPAVHAESPYLDTRPIDVGSQYKRATAAYGQYAYICPIQQTAYHASAGQPAPVFLYHWAVNTTVKGGASHGDQSAYELYNPGIRKVSQTQDLLAGYLHAYFTSFVTTGDPNGIKGRYADRPKWAPFTPTAKSSTMVMGEGNDERAGGDSIGIVARMGNISYTKEECDFWWKRTILSES</sequence>
<dbReference type="AlphaFoldDB" id="E4V4C1"/>
<evidence type="ECO:0000313" key="6">
    <source>
        <dbReference type="Proteomes" id="UP000002669"/>
    </source>
</evidence>
<feature type="chain" id="PRO_5005128076" description="Carboxylic ester hydrolase" evidence="3">
    <location>
        <begin position="23"/>
        <end position="616"/>
    </location>
</feature>
<accession>E4V4C1</accession>
<dbReference type="HOGENOM" id="CLU_006586_10_3_1"/>
<dbReference type="InterPro" id="IPR019826">
    <property type="entry name" value="Carboxylesterase_B_AS"/>
</dbReference>
<dbReference type="VEuPathDB" id="FungiDB:MGYG_07849"/>
<dbReference type="FunFam" id="3.40.50.1820:FF:000263">
    <property type="entry name" value="Carboxylic ester hydrolase"/>
    <property type="match status" value="1"/>
</dbReference>
<dbReference type="SUPFAM" id="SSF53474">
    <property type="entry name" value="alpha/beta-Hydrolases"/>
    <property type="match status" value="1"/>
</dbReference>
<dbReference type="PANTHER" id="PTHR11559">
    <property type="entry name" value="CARBOXYLESTERASE"/>
    <property type="match status" value="1"/>
</dbReference>